<dbReference type="Proteomes" id="UP001500200">
    <property type="component" value="Unassembled WGS sequence"/>
</dbReference>
<proteinExistence type="predicted"/>
<keyword evidence="3" id="KW-1185">Reference proteome</keyword>
<evidence type="ECO:0000259" key="1">
    <source>
        <dbReference type="Pfam" id="PF06250"/>
    </source>
</evidence>
<dbReference type="InterPro" id="IPR009362">
    <property type="entry name" value="YhcG_C"/>
</dbReference>
<reference evidence="3" key="1">
    <citation type="journal article" date="2019" name="Int. J. Syst. Evol. Microbiol.">
        <title>The Global Catalogue of Microorganisms (GCM) 10K type strain sequencing project: providing services to taxonomists for standard genome sequencing and annotation.</title>
        <authorList>
            <consortium name="The Broad Institute Genomics Platform"/>
            <consortium name="The Broad Institute Genome Sequencing Center for Infectious Disease"/>
            <person name="Wu L."/>
            <person name="Ma J."/>
        </authorList>
    </citation>
    <scope>NUCLEOTIDE SEQUENCE [LARGE SCALE GENOMIC DNA]</scope>
    <source>
        <strain evidence="3">JCM 18514</strain>
    </source>
</reference>
<protein>
    <recommendedName>
        <fullName evidence="1">YhcG PDDEXK nuclease domain-containing protein</fullName>
    </recommendedName>
</protein>
<accession>A0ABP9SSD6</accession>
<evidence type="ECO:0000313" key="3">
    <source>
        <dbReference type="Proteomes" id="UP001500200"/>
    </source>
</evidence>
<sequence length="75" mass="8023">MAGPQTSLVRLTGYVVVELKAGKFRPEHLGRLNFYVAAVNDMLRLPRQAPTVGIWCAGPGTSALCATLSMVPLNP</sequence>
<comment type="caution">
    <text evidence="2">The sequence shown here is derived from an EMBL/GenBank/DDBJ whole genome shotgun (WGS) entry which is preliminary data.</text>
</comment>
<gene>
    <name evidence="2" type="ORF">GCM10023346_47410</name>
</gene>
<name>A0ABP9SSD6_9MICC</name>
<organism evidence="2 3">
    <name type="scientific">Arthrobacter gyeryongensis</name>
    <dbReference type="NCBI Taxonomy" id="1650592"/>
    <lineage>
        <taxon>Bacteria</taxon>
        <taxon>Bacillati</taxon>
        <taxon>Actinomycetota</taxon>
        <taxon>Actinomycetes</taxon>
        <taxon>Micrococcales</taxon>
        <taxon>Micrococcaceae</taxon>
        <taxon>Arthrobacter</taxon>
    </lineage>
</organism>
<dbReference type="Pfam" id="PF06250">
    <property type="entry name" value="YhcG_C"/>
    <property type="match status" value="1"/>
</dbReference>
<evidence type="ECO:0000313" key="2">
    <source>
        <dbReference type="EMBL" id="GAA5201906.1"/>
    </source>
</evidence>
<dbReference type="EMBL" id="BAABKK010000038">
    <property type="protein sequence ID" value="GAA5201906.1"/>
    <property type="molecule type" value="Genomic_DNA"/>
</dbReference>
<feature type="domain" description="YhcG PDDEXK nuclease" evidence="1">
    <location>
        <begin position="10"/>
        <end position="55"/>
    </location>
</feature>